<dbReference type="Proteomes" id="UP001211065">
    <property type="component" value="Unassembled WGS sequence"/>
</dbReference>
<feature type="domain" description="Arf-GAP" evidence="3">
    <location>
        <begin position="30"/>
        <end position="96"/>
    </location>
</feature>
<organism evidence="4 5">
    <name type="scientific">Clydaea vesicula</name>
    <dbReference type="NCBI Taxonomy" id="447962"/>
    <lineage>
        <taxon>Eukaryota</taxon>
        <taxon>Fungi</taxon>
        <taxon>Fungi incertae sedis</taxon>
        <taxon>Chytridiomycota</taxon>
        <taxon>Chytridiomycota incertae sedis</taxon>
        <taxon>Chytridiomycetes</taxon>
        <taxon>Lobulomycetales</taxon>
        <taxon>Lobulomycetaceae</taxon>
        <taxon>Clydaea</taxon>
    </lineage>
</organism>
<keyword evidence="1" id="KW-0479">Metal-binding</keyword>
<evidence type="ECO:0000256" key="2">
    <source>
        <dbReference type="SAM" id="MobiDB-lite"/>
    </source>
</evidence>
<evidence type="ECO:0000256" key="1">
    <source>
        <dbReference type="PROSITE-ProRule" id="PRU00288"/>
    </source>
</evidence>
<feature type="region of interest" description="Disordered" evidence="2">
    <location>
        <begin position="130"/>
        <end position="190"/>
    </location>
</feature>
<keyword evidence="1" id="KW-0863">Zinc-finger</keyword>
<dbReference type="InterPro" id="IPR037278">
    <property type="entry name" value="ARFGAP/RecO"/>
</dbReference>
<evidence type="ECO:0000259" key="3">
    <source>
        <dbReference type="PROSITE" id="PS50115"/>
    </source>
</evidence>
<comment type="caution">
    <text evidence="4">The sequence shown here is derived from an EMBL/GenBank/DDBJ whole genome shotgun (WGS) entry which is preliminary data.</text>
</comment>
<dbReference type="SMART" id="SM00105">
    <property type="entry name" value="ArfGap"/>
    <property type="match status" value="1"/>
</dbReference>
<dbReference type="PANTHER" id="PTHR45705:SF1">
    <property type="entry name" value="FI20236P1"/>
    <property type="match status" value="1"/>
</dbReference>
<dbReference type="InterPro" id="IPR001164">
    <property type="entry name" value="ArfGAP_dom"/>
</dbReference>
<dbReference type="Pfam" id="PF01412">
    <property type="entry name" value="ArfGap"/>
    <property type="match status" value="1"/>
</dbReference>
<reference evidence="4" key="1">
    <citation type="submission" date="2020-05" db="EMBL/GenBank/DDBJ databases">
        <title>Phylogenomic resolution of chytrid fungi.</title>
        <authorList>
            <person name="Stajich J.E."/>
            <person name="Amses K."/>
            <person name="Simmons R."/>
            <person name="Seto K."/>
            <person name="Myers J."/>
            <person name="Bonds A."/>
            <person name="Quandt C.A."/>
            <person name="Barry K."/>
            <person name="Liu P."/>
            <person name="Grigoriev I."/>
            <person name="Longcore J.E."/>
            <person name="James T.Y."/>
        </authorList>
    </citation>
    <scope>NUCLEOTIDE SEQUENCE</scope>
    <source>
        <strain evidence="4">JEL0476</strain>
    </source>
</reference>
<dbReference type="EMBL" id="JADGJW010000663">
    <property type="protein sequence ID" value="KAJ3213944.1"/>
    <property type="molecule type" value="Genomic_DNA"/>
</dbReference>
<gene>
    <name evidence="4" type="primary">SMAP2</name>
    <name evidence="4" type="ORF">HK099_007112</name>
</gene>
<proteinExistence type="predicted"/>
<feature type="compositionally biased region" description="Polar residues" evidence="2">
    <location>
        <begin position="166"/>
        <end position="183"/>
    </location>
</feature>
<dbReference type="PROSITE" id="PS50115">
    <property type="entry name" value="ARFGAP"/>
    <property type="match status" value="1"/>
</dbReference>
<feature type="compositionally biased region" description="Polar residues" evidence="2">
    <location>
        <begin position="419"/>
        <end position="431"/>
    </location>
</feature>
<dbReference type="PANTHER" id="PTHR45705">
    <property type="entry name" value="FI20236P1"/>
    <property type="match status" value="1"/>
</dbReference>
<feature type="region of interest" description="Disordered" evidence="2">
    <location>
        <begin position="410"/>
        <end position="431"/>
    </location>
</feature>
<keyword evidence="1" id="KW-0862">Zinc</keyword>
<dbReference type="InterPro" id="IPR038508">
    <property type="entry name" value="ArfGAP_dom_sf"/>
</dbReference>
<dbReference type="GO" id="GO:0005096">
    <property type="term" value="F:GTPase activator activity"/>
    <property type="evidence" value="ECO:0007669"/>
    <property type="project" value="InterPro"/>
</dbReference>
<feature type="compositionally biased region" description="Polar residues" evidence="2">
    <location>
        <begin position="130"/>
        <end position="144"/>
    </location>
</feature>
<accession>A0AAD5TZE5</accession>
<evidence type="ECO:0000313" key="4">
    <source>
        <dbReference type="EMBL" id="KAJ3213944.1"/>
    </source>
</evidence>
<dbReference type="Gene3D" id="1.10.220.150">
    <property type="entry name" value="Arf GTPase activating protein"/>
    <property type="match status" value="1"/>
</dbReference>
<sequence length="431" mass="46901">MSTRTTREAAKSTNEKHTQILKKLMQRPDNKNMGTHISKVKSADLDTWTPEQIENMVRWGNGKANYYWEHDLPKDFKLSESKVEQFIKNKYDRKQFALKGPLPDPDTIPLPDGVDQVNVATATKSISQNFTVPKINSSQKQEPSIQPAPNKPTTAVDDLFDAFQSAPPTTKPQEPANSKSSILSLYGNQNNGSPNSFGNFNLVNSQQTQQGFANFNQSLQNNQNFGNFNAMGNSMTPQSTSQQNFGDFNKTMQQTSQHQSVFGNLQFNSPSPTVGNNLNQQQLSGSMNNGNNPQQMGFGNTATSNIPVNTFSAFSSHISSSATPTKSAFDDLGDLFSSMKTSNSNNGNINNKAVNNFGTNVSAGIAASNGGANTQDMGFFQTLTPNQSITAQPVTQSNNNILDFSDFSGFSSSSASSKPVVTTSNDWGDFQ</sequence>
<name>A0AAD5TZE5_9FUNG</name>
<dbReference type="AlphaFoldDB" id="A0AAD5TZE5"/>
<dbReference type="GO" id="GO:0005737">
    <property type="term" value="C:cytoplasm"/>
    <property type="evidence" value="ECO:0007669"/>
    <property type="project" value="TreeGrafter"/>
</dbReference>
<dbReference type="InterPro" id="IPR051718">
    <property type="entry name" value="ARF_GTPase-activating"/>
</dbReference>
<keyword evidence="5" id="KW-1185">Reference proteome</keyword>
<dbReference type="SUPFAM" id="SSF57863">
    <property type="entry name" value="ArfGap/RecO-like zinc finger"/>
    <property type="match status" value="1"/>
</dbReference>
<evidence type="ECO:0000313" key="5">
    <source>
        <dbReference type="Proteomes" id="UP001211065"/>
    </source>
</evidence>
<protein>
    <submittedName>
        <fullName evidence="4">SPARC- modular calcium-binding protein 2</fullName>
    </submittedName>
</protein>
<dbReference type="GO" id="GO:0008270">
    <property type="term" value="F:zinc ion binding"/>
    <property type="evidence" value="ECO:0007669"/>
    <property type="project" value="UniProtKB-KW"/>
</dbReference>